<dbReference type="EMBL" id="UAQE01000004">
    <property type="protein sequence ID" value="SPU38822.1"/>
    <property type="molecule type" value="Genomic_DNA"/>
</dbReference>
<dbReference type="AlphaFoldDB" id="A0A2X1ADS6"/>
<keyword evidence="2" id="KW-0378">Hydrolase</keyword>
<dbReference type="InterPro" id="IPR024775">
    <property type="entry name" value="DinB-like"/>
</dbReference>
<reference evidence="2 3" key="1">
    <citation type="submission" date="2018-06" db="EMBL/GenBank/DDBJ databases">
        <authorList>
            <consortium name="Pathogen Informatics"/>
            <person name="Doyle S."/>
        </authorList>
    </citation>
    <scope>NUCLEOTIDE SEQUENCE [LARGE SCALE GENOMIC DNA]</scope>
    <source>
        <strain evidence="2 3">NCTC7582</strain>
    </source>
</reference>
<accession>A0A2X1ADS6</accession>
<evidence type="ECO:0000313" key="3">
    <source>
        <dbReference type="Proteomes" id="UP000251431"/>
    </source>
</evidence>
<evidence type="ECO:0000313" key="2">
    <source>
        <dbReference type="EMBL" id="SPU38822.1"/>
    </source>
</evidence>
<feature type="domain" description="DinB-like" evidence="1">
    <location>
        <begin position="13"/>
        <end position="144"/>
    </location>
</feature>
<dbReference type="GO" id="GO:0016787">
    <property type="term" value="F:hydrolase activity"/>
    <property type="evidence" value="ECO:0007669"/>
    <property type="project" value="UniProtKB-KW"/>
</dbReference>
<dbReference type="EC" id="3.-.-.-" evidence="2"/>
<dbReference type="SUPFAM" id="SSF109854">
    <property type="entry name" value="DinB/YfiT-like putative metalloenzymes"/>
    <property type="match status" value="1"/>
</dbReference>
<gene>
    <name evidence="2" type="primary">yfiT_2</name>
    <name evidence="2" type="ORF">NCTC7582_04791</name>
</gene>
<organism evidence="2 3">
    <name type="scientific">Lysinibacillus capsici</name>
    <dbReference type="NCBI Taxonomy" id="2115968"/>
    <lineage>
        <taxon>Bacteria</taxon>
        <taxon>Bacillati</taxon>
        <taxon>Bacillota</taxon>
        <taxon>Bacilli</taxon>
        <taxon>Bacillales</taxon>
        <taxon>Bacillaceae</taxon>
        <taxon>Lysinibacillus</taxon>
    </lineage>
</organism>
<name>A0A2X1ADS6_9BACI</name>
<protein>
    <submittedName>
        <fullName evidence="2">Putative metal-dependent hydrolase</fullName>
        <ecNumber evidence="2">3.-.-.-</ecNumber>
    </submittedName>
</protein>
<dbReference type="RefSeq" id="WP_112118625.1">
    <property type="nucleotide sequence ID" value="NZ_UAQE01000004.1"/>
</dbReference>
<dbReference type="Proteomes" id="UP000251431">
    <property type="component" value="Unassembled WGS sequence"/>
</dbReference>
<dbReference type="Pfam" id="PF12867">
    <property type="entry name" value="DinB_2"/>
    <property type="match status" value="1"/>
</dbReference>
<sequence length="157" mass="18776">MEDLIKEYSLGYTMIWDAIEGLTEEELRYKPAPNKWSIHQILIHVTDSEISAIPRLKKVLAEEEPILVSFDQDAWANTLSYDLLDREQYLHLFKLLRTSMQPILDNLTSEQSRRVGIYIDQERFTFKQLLEFRVQHVRDHLDQIERVKNSYREKQPN</sequence>
<dbReference type="Gene3D" id="1.20.120.450">
    <property type="entry name" value="dinb family like domain"/>
    <property type="match status" value="1"/>
</dbReference>
<evidence type="ECO:0000259" key="1">
    <source>
        <dbReference type="Pfam" id="PF12867"/>
    </source>
</evidence>
<proteinExistence type="predicted"/>
<dbReference type="InterPro" id="IPR034660">
    <property type="entry name" value="DinB/YfiT-like"/>
</dbReference>